<accession>A0A6A6Y9S7</accession>
<keyword evidence="2" id="KW-1185">Reference proteome</keyword>
<evidence type="ECO:0000313" key="3">
    <source>
        <dbReference type="RefSeq" id="XP_033571541.1"/>
    </source>
</evidence>
<proteinExistence type="predicted"/>
<evidence type="ECO:0000313" key="2">
    <source>
        <dbReference type="Proteomes" id="UP000504636"/>
    </source>
</evidence>
<dbReference type="EMBL" id="MU003712">
    <property type="protein sequence ID" value="KAF2804577.1"/>
    <property type="molecule type" value="Genomic_DNA"/>
</dbReference>
<reference evidence="3" key="2">
    <citation type="submission" date="2020-04" db="EMBL/GenBank/DDBJ databases">
        <authorList>
            <consortium name="NCBI Genome Project"/>
        </authorList>
    </citation>
    <scope>NUCLEOTIDE SEQUENCE</scope>
    <source>
        <strain evidence="3">CBS 304.34</strain>
    </source>
</reference>
<reference evidence="3" key="3">
    <citation type="submission" date="2025-04" db="UniProtKB">
        <authorList>
            <consortium name="RefSeq"/>
        </authorList>
    </citation>
    <scope>IDENTIFICATION</scope>
    <source>
        <strain evidence="3">CBS 304.34</strain>
    </source>
</reference>
<dbReference type="Proteomes" id="UP000504636">
    <property type="component" value="Unplaced"/>
</dbReference>
<dbReference type="AlphaFoldDB" id="A0A6A6Y9S7"/>
<organism evidence="1">
    <name type="scientific">Mytilinidion resinicola</name>
    <dbReference type="NCBI Taxonomy" id="574789"/>
    <lineage>
        <taxon>Eukaryota</taxon>
        <taxon>Fungi</taxon>
        <taxon>Dikarya</taxon>
        <taxon>Ascomycota</taxon>
        <taxon>Pezizomycotina</taxon>
        <taxon>Dothideomycetes</taxon>
        <taxon>Pleosporomycetidae</taxon>
        <taxon>Mytilinidiales</taxon>
        <taxon>Mytilinidiaceae</taxon>
        <taxon>Mytilinidion</taxon>
    </lineage>
</organism>
<evidence type="ECO:0000313" key="1">
    <source>
        <dbReference type="EMBL" id="KAF2804577.1"/>
    </source>
</evidence>
<gene>
    <name evidence="1 3" type="ORF">BDZ99DRAFT_467268</name>
</gene>
<sequence>MSLLALWVDIAPLSRLRGAPILWRLALSFERGRDEEMEANLPSHPALTNAARHRNLVRQSSITMTDIVQAKDTTLG</sequence>
<reference evidence="1 3" key="1">
    <citation type="journal article" date="2020" name="Stud. Mycol.">
        <title>101 Dothideomycetes genomes: a test case for predicting lifestyles and emergence of pathogens.</title>
        <authorList>
            <person name="Haridas S."/>
            <person name="Albert R."/>
            <person name="Binder M."/>
            <person name="Bloem J."/>
            <person name="Labutti K."/>
            <person name="Salamov A."/>
            <person name="Andreopoulos B."/>
            <person name="Baker S."/>
            <person name="Barry K."/>
            <person name="Bills G."/>
            <person name="Bluhm B."/>
            <person name="Cannon C."/>
            <person name="Castanera R."/>
            <person name="Culley D."/>
            <person name="Daum C."/>
            <person name="Ezra D."/>
            <person name="Gonzalez J."/>
            <person name="Henrissat B."/>
            <person name="Kuo A."/>
            <person name="Liang C."/>
            <person name="Lipzen A."/>
            <person name="Lutzoni F."/>
            <person name="Magnuson J."/>
            <person name="Mondo S."/>
            <person name="Nolan M."/>
            <person name="Ohm R."/>
            <person name="Pangilinan J."/>
            <person name="Park H.-J."/>
            <person name="Ramirez L."/>
            <person name="Alfaro M."/>
            <person name="Sun H."/>
            <person name="Tritt A."/>
            <person name="Yoshinaga Y."/>
            <person name="Zwiers L.-H."/>
            <person name="Turgeon B."/>
            <person name="Goodwin S."/>
            <person name="Spatafora J."/>
            <person name="Crous P."/>
            <person name="Grigoriev I."/>
        </authorList>
    </citation>
    <scope>NUCLEOTIDE SEQUENCE</scope>
    <source>
        <strain evidence="1 3">CBS 304.34</strain>
    </source>
</reference>
<dbReference type="RefSeq" id="XP_033571541.1">
    <property type="nucleotide sequence ID" value="XM_033720984.1"/>
</dbReference>
<dbReference type="GeneID" id="54461877"/>
<name>A0A6A6Y9S7_9PEZI</name>
<protein>
    <submittedName>
        <fullName evidence="1 3">Uncharacterized protein</fullName>
    </submittedName>
</protein>